<evidence type="ECO:0000313" key="3">
    <source>
        <dbReference type="Proteomes" id="UP001150904"/>
    </source>
</evidence>
<dbReference type="EMBL" id="JAPQKR010000012">
    <property type="protein sequence ID" value="KAJ5204230.1"/>
    <property type="molecule type" value="Genomic_DNA"/>
</dbReference>
<feature type="compositionally biased region" description="Acidic residues" evidence="1">
    <location>
        <begin position="264"/>
        <end position="273"/>
    </location>
</feature>
<evidence type="ECO:0000313" key="2">
    <source>
        <dbReference type="EMBL" id="KAJ5204230.1"/>
    </source>
</evidence>
<reference evidence="2" key="2">
    <citation type="journal article" date="2023" name="IMA Fungus">
        <title>Comparative genomic study of the Penicillium genus elucidates a diverse pangenome and 15 lateral gene transfer events.</title>
        <authorList>
            <person name="Petersen C."/>
            <person name="Sorensen T."/>
            <person name="Nielsen M.R."/>
            <person name="Sondergaard T.E."/>
            <person name="Sorensen J.L."/>
            <person name="Fitzpatrick D.A."/>
            <person name="Frisvad J.C."/>
            <person name="Nielsen K.L."/>
        </authorList>
    </citation>
    <scope>NUCLEOTIDE SEQUENCE</scope>
    <source>
        <strain evidence="2">IBT 15544</strain>
    </source>
</reference>
<comment type="caution">
    <text evidence="2">The sequence shown here is derived from an EMBL/GenBank/DDBJ whole genome shotgun (WGS) entry which is preliminary data.</text>
</comment>
<dbReference type="OrthoDB" id="3751233at2759"/>
<dbReference type="GeneID" id="83179472"/>
<name>A0A9W9T088_9EURO</name>
<protein>
    <submittedName>
        <fullName evidence="2">Uncharacterized protein</fullName>
    </submittedName>
</protein>
<keyword evidence="3" id="KW-1185">Reference proteome</keyword>
<reference evidence="2" key="1">
    <citation type="submission" date="2022-12" db="EMBL/GenBank/DDBJ databases">
        <authorList>
            <person name="Petersen C."/>
        </authorList>
    </citation>
    <scope>NUCLEOTIDE SEQUENCE</scope>
    <source>
        <strain evidence="2">IBT 15544</strain>
    </source>
</reference>
<sequence length="291" mass="33366">MDMYRIIKKKLDEDPAPPLESSNDWPEWKDYVKGLMDLFNVWEYCDPSVRSCDIPELKEPIKPEITSVKLSAKSIVDLEPEHFAELVSLTSKYKAEKEIFDQKMLALDQLALLVFCLVPLKLQALLDYHSIQSLRTSETAWKELTTLSDIMEPVSQRTLDRLQDEWRTGFDTANDEDCGTELFANSENCDRRFLFCCNFLEKCQYMKLVKQDIDPEIIFFEMGCLSWMSLSHQSWFKMPGFSDPMPNAAPSEVSEGGSVYDSENSNEDGEASEGIEIYEGCPQKSPGREVV</sequence>
<dbReference type="AlphaFoldDB" id="A0A9W9T088"/>
<feature type="region of interest" description="Disordered" evidence="1">
    <location>
        <begin position="246"/>
        <end position="291"/>
    </location>
</feature>
<dbReference type="RefSeq" id="XP_058308709.1">
    <property type="nucleotide sequence ID" value="XM_058452171.1"/>
</dbReference>
<dbReference type="Proteomes" id="UP001150904">
    <property type="component" value="Unassembled WGS sequence"/>
</dbReference>
<accession>A0A9W9T088</accession>
<evidence type="ECO:0000256" key="1">
    <source>
        <dbReference type="SAM" id="MobiDB-lite"/>
    </source>
</evidence>
<gene>
    <name evidence="2" type="ORF">N7498_005109</name>
</gene>
<organism evidence="2 3">
    <name type="scientific">Penicillium cinerascens</name>
    <dbReference type="NCBI Taxonomy" id="70096"/>
    <lineage>
        <taxon>Eukaryota</taxon>
        <taxon>Fungi</taxon>
        <taxon>Dikarya</taxon>
        <taxon>Ascomycota</taxon>
        <taxon>Pezizomycotina</taxon>
        <taxon>Eurotiomycetes</taxon>
        <taxon>Eurotiomycetidae</taxon>
        <taxon>Eurotiales</taxon>
        <taxon>Aspergillaceae</taxon>
        <taxon>Penicillium</taxon>
    </lineage>
</organism>
<proteinExistence type="predicted"/>